<evidence type="ECO:0000313" key="2">
    <source>
        <dbReference type="Proteomes" id="UP000186553"/>
    </source>
</evidence>
<protein>
    <submittedName>
        <fullName evidence="1">Uncharacterized protein</fullName>
    </submittedName>
</protein>
<name>A0A1C3CY70_9GAMM</name>
<gene>
    <name evidence="1" type="ORF">BBP83_04455</name>
</gene>
<reference evidence="1 2" key="1">
    <citation type="submission" date="2016-07" db="EMBL/GenBank/DDBJ databases">
        <title>Acinetobacter sp. ANC 4603.</title>
        <authorList>
            <person name="Radolfova-Krizova L."/>
            <person name="Nemec A."/>
        </authorList>
    </citation>
    <scope>NUCLEOTIDE SEQUENCE [LARGE SCALE GENOMIC DNA]</scope>
    <source>
        <strain evidence="1 2">ANC 4603</strain>
    </source>
</reference>
<dbReference type="OrthoDB" id="6695255at2"/>
<dbReference type="RefSeq" id="WP_068886399.1">
    <property type="nucleotide sequence ID" value="NZ_CBCRUU010000001.1"/>
</dbReference>
<proteinExistence type="predicted"/>
<accession>A0A1C3CY70</accession>
<sequence>MLDHNALQSFIEESQRSLEQFTNLQAQSILKQYSWHQNSTRFLFEQITSLMQAIELDQMKWLSKSPSSSTVQKWQMLFNCIQLVQNSPPLPMGYLISPYIKAFVQQVSQITLNPNWNNQPIDVVKQIQTALYAEKAGLKATAYKEKINTQLTIQNRYFDQILRKHKHINCFFLEIPYSNTTNMVSNTAMQQYESSFPPLLKKFFLALWQNRDFDKKLCDIQWRIVKGLDGTIIAQILIYFVSDISIEARALRRIWKVCCSELLPYIKDDTLYVHPPMTIYKEHALAKKQWKDLLKNYHKPLEYYHYKSSNITYEWKSYTGNI</sequence>
<dbReference type="AlphaFoldDB" id="A0A1C3CY70"/>
<keyword evidence="2" id="KW-1185">Reference proteome</keyword>
<evidence type="ECO:0000313" key="1">
    <source>
        <dbReference type="EMBL" id="ODA13638.1"/>
    </source>
</evidence>
<dbReference type="Proteomes" id="UP000186553">
    <property type="component" value="Unassembled WGS sequence"/>
</dbReference>
<organism evidence="1 2">
    <name type="scientific">Acinetobacter celticus</name>
    <dbReference type="NCBI Taxonomy" id="1891224"/>
    <lineage>
        <taxon>Bacteria</taxon>
        <taxon>Pseudomonadati</taxon>
        <taxon>Pseudomonadota</taxon>
        <taxon>Gammaproteobacteria</taxon>
        <taxon>Moraxellales</taxon>
        <taxon>Moraxellaceae</taxon>
        <taxon>Acinetobacter</taxon>
    </lineage>
</organism>
<dbReference type="EMBL" id="MBDL01000008">
    <property type="protein sequence ID" value="ODA13638.1"/>
    <property type="molecule type" value="Genomic_DNA"/>
</dbReference>
<comment type="caution">
    <text evidence="1">The sequence shown here is derived from an EMBL/GenBank/DDBJ whole genome shotgun (WGS) entry which is preliminary data.</text>
</comment>